<dbReference type="AlphaFoldDB" id="A0A934R626"/>
<comment type="caution">
    <text evidence="1">The sequence shown here is derived from an EMBL/GenBank/DDBJ whole genome shotgun (WGS) entry which is preliminary data.</text>
</comment>
<keyword evidence="2" id="KW-1185">Reference proteome</keyword>
<reference evidence="1" key="1">
    <citation type="submission" date="2021-01" db="EMBL/GenBank/DDBJ databases">
        <title>Modified the classification status of verrucomicrobia.</title>
        <authorList>
            <person name="Feng X."/>
        </authorList>
    </citation>
    <scope>NUCLEOTIDE SEQUENCE</scope>
    <source>
        <strain evidence="1">JCM 18052</strain>
    </source>
</reference>
<evidence type="ECO:0000313" key="2">
    <source>
        <dbReference type="Proteomes" id="UP000600139"/>
    </source>
</evidence>
<dbReference type="RefSeq" id="WP_200351839.1">
    <property type="nucleotide sequence ID" value="NZ_BAABHZ010000006.1"/>
</dbReference>
<name>A0A934R626_9BACT</name>
<organism evidence="1 2">
    <name type="scientific">Luteolibacter yonseiensis</name>
    <dbReference type="NCBI Taxonomy" id="1144680"/>
    <lineage>
        <taxon>Bacteria</taxon>
        <taxon>Pseudomonadati</taxon>
        <taxon>Verrucomicrobiota</taxon>
        <taxon>Verrucomicrobiia</taxon>
        <taxon>Verrucomicrobiales</taxon>
        <taxon>Verrucomicrobiaceae</taxon>
        <taxon>Luteolibacter</taxon>
    </lineage>
</organism>
<dbReference type="EMBL" id="JAENIK010000011">
    <property type="protein sequence ID" value="MBK1816916.1"/>
    <property type="molecule type" value="Genomic_DNA"/>
</dbReference>
<sequence>MKHWPTLSFVVSIGISTCLTGTGIAGPECAGTAPSSTAALAELATAPGPLKPKPRTGPDVLTPESAATLAKDERIALLKKATLLSDPEKQADILCGLIRVMTQDELEEATKTLLDAQRAGNSWSQDVWNSLWTQWGRVNPEGCLAMSKTGAPRPGSNDLNGLNTPDDYRCLMVGWLETQPEAAMTWARQPQDDLREATAAAFAITGSAKGDAKQMEAAILSVSNNELTTRACFREYFDLATSTGANPTAAEVYDRLDAKLQPAAWPEVMRRLTASDPTAAASWFEKHGNDRGHDPSATAALVGRLAEKDPEGTAKWAVKLPVSPENQHPGVIAYTKWQEIDPAAAKAWAKTQPEGMMWIREPSQRPAGAVQ</sequence>
<gene>
    <name evidence="1" type="ORF">JIN84_14920</name>
</gene>
<proteinExistence type="predicted"/>
<evidence type="ECO:0000313" key="1">
    <source>
        <dbReference type="EMBL" id="MBK1816916.1"/>
    </source>
</evidence>
<accession>A0A934R626</accession>
<dbReference type="Proteomes" id="UP000600139">
    <property type="component" value="Unassembled WGS sequence"/>
</dbReference>
<protein>
    <submittedName>
        <fullName evidence="1">Uncharacterized protein</fullName>
    </submittedName>
</protein>